<evidence type="ECO:0000256" key="3">
    <source>
        <dbReference type="ARBA" id="ARBA00023163"/>
    </source>
</evidence>
<accession>A0A2S3I6Q7</accession>
<proteinExistence type="predicted"/>
<keyword evidence="4" id="KW-0539">Nucleus</keyword>
<dbReference type="PANTHER" id="PTHR31719">
    <property type="entry name" value="NAC TRANSCRIPTION FACTOR 56"/>
    <property type="match status" value="1"/>
</dbReference>
<evidence type="ECO:0000256" key="4">
    <source>
        <dbReference type="ARBA" id="ARBA00023242"/>
    </source>
</evidence>
<dbReference type="InterPro" id="IPR036093">
    <property type="entry name" value="NAC_dom_sf"/>
</dbReference>
<dbReference type="InterPro" id="IPR003441">
    <property type="entry name" value="NAC-dom"/>
</dbReference>
<dbReference type="GO" id="GO:0006355">
    <property type="term" value="P:regulation of DNA-templated transcription"/>
    <property type="evidence" value="ECO:0007669"/>
    <property type="project" value="InterPro"/>
</dbReference>
<keyword evidence="1" id="KW-0805">Transcription regulation</keyword>
<dbReference type="PANTHER" id="PTHR31719:SF251">
    <property type="entry name" value="OS04G0437000 PROTEIN"/>
    <property type="match status" value="1"/>
</dbReference>
<gene>
    <name evidence="6" type="ORF">PAHAL_7G155200</name>
</gene>
<dbReference type="Gramene" id="PAN38216">
    <property type="protein sequence ID" value="PAN38216"/>
    <property type="gene ID" value="PAHAL_7G155200"/>
</dbReference>
<dbReference type="Pfam" id="PF02365">
    <property type="entry name" value="NAM"/>
    <property type="match status" value="1"/>
</dbReference>
<evidence type="ECO:0000256" key="1">
    <source>
        <dbReference type="ARBA" id="ARBA00023015"/>
    </source>
</evidence>
<evidence type="ECO:0000259" key="5">
    <source>
        <dbReference type="PROSITE" id="PS51005"/>
    </source>
</evidence>
<name>A0A2S3I6Q7_9POAL</name>
<organism evidence="6">
    <name type="scientific">Panicum hallii</name>
    <dbReference type="NCBI Taxonomy" id="206008"/>
    <lineage>
        <taxon>Eukaryota</taxon>
        <taxon>Viridiplantae</taxon>
        <taxon>Streptophyta</taxon>
        <taxon>Embryophyta</taxon>
        <taxon>Tracheophyta</taxon>
        <taxon>Spermatophyta</taxon>
        <taxon>Magnoliopsida</taxon>
        <taxon>Liliopsida</taxon>
        <taxon>Poales</taxon>
        <taxon>Poaceae</taxon>
        <taxon>PACMAD clade</taxon>
        <taxon>Panicoideae</taxon>
        <taxon>Panicodae</taxon>
        <taxon>Paniceae</taxon>
        <taxon>Panicinae</taxon>
        <taxon>Panicum</taxon>
        <taxon>Panicum sect. Panicum</taxon>
    </lineage>
</organism>
<dbReference type="Gene3D" id="2.170.150.80">
    <property type="entry name" value="NAC domain"/>
    <property type="match status" value="1"/>
</dbReference>
<protein>
    <recommendedName>
        <fullName evidence="5">NAC domain-containing protein</fullName>
    </recommendedName>
</protein>
<evidence type="ECO:0000256" key="2">
    <source>
        <dbReference type="ARBA" id="ARBA00023125"/>
    </source>
</evidence>
<dbReference type="EMBL" id="CM008052">
    <property type="protein sequence ID" value="PAN38216.1"/>
    <property type="molecule type" value="Genomic_DNA"/>
</dbReference>
<sequence>MGGASDLPPGFHFFPSDEELVVHFLRHKASLLPCQPDIVPTILLNHYDPWELNDKALQAGNQWYFFSHATQSRVTPNGYWSSICADEMVKSSGCNIGLKKTLVFSIGEPSEGIETNWIMHEYHLLDGRKESNNWVICRVFDSTCGSQANFHEEGMELSCLDEVFLSLDDYDEVSLSNN</sequence>
<keyword evidence="3" id="KW-0804">Transcription</keyword>
<dbReference type="AlphaFoldDB" id="A0A2S3I6Q7"/>
<feature type="domain" description="NAC" evidence="5">
    <location>
        <begin position="7"/>
        <end position="142"/>
    </location>
</feature>
<dbReference type="SUPFAM" id="SSF101941">
    <property type="entry name" value="NAC domain"/>
    <property type="match status" value="1"/>
</dbReference>
<keyword evidence="2" id="KW-0238">DNA-binding</keyword>
<reference evidence="6" key="1">
    <citation type="submission" date="2018-04" db="EMBL/GenBank/DDBJ databases">
        <title>WGS assembly of Panicum hallii.</title>
        <authorList>
            <person name="Lovell J."/>
            <person name="Jenkins J."/>
            <person name="Lowry D."/>
            <person name="Mamidi S."/>
            <person name="Sreedasyam A."/>
            <person name="Weng X."/>
            <person name="Barry K."/>
            <person name="Bonette J."/>
            <person name="Campitelli B."/>
            <person name="Daum C."/>
            <person name="Gordon S."/>
            <person name="Gould B."/>
            <person name="Lipzen A."/>
            <person name="Macqueen A."/>
            <person name="Palacio-Mejia J."/>
            <person name="Plott C."/>
            <person name="Shakirov E."/>
            <person name="Shu S."/>
            <person name="Yoshinaga Y."/>
            <person name="Zane M."/>
            <person name="Rokhsar D."/>
            <person name="Grimwood J."/>
            <person name="Schmutz J."/>
            <person name="Juenger T."/>
        </authorList>
    </citation>
    <scope>NUCLEOTIDE SEQUENCE [LARGE SCALE GENOMIC DNA]</scope>
    <source>
        <strain evidence="6">FIL2</strain>
    </source>
</reference>
<dbReference type="Proteomes" id="UP000243499">
    <property type="component" value="Chromosome 7"/>
</dbReference>
<dbReference type="PROSITE" id="PS51005">
    <property type="entry name" value="NAC"/>
    <property type="match status" value="1"/>
</dbReference>
<evidence type="ECO:0000313" key="6">
    <source>
        <dbReference type="EMBL" id="PAN38216.1"/>
    </source>
</evidence>
<dbReference type="GO" id="GO:0048731">
    <property type="term" value="P:system development"/>
    <property type="evidence" value="ECO:0007669"/>
    <property type="project" value="TreeGrafter"/>
</dbReference>
<dbReference type="GO" id="GO:0003677">
    <property type="term" value="F:DNA binding"/>
    <property type="evidence" value="ECO:0007669"/>
    <property type="project" value="UniProtKB-KW"/>
</dbReference>